<sequence length="535" mass="60005">MDSTIKQAQILKRPGEGLYGKLGGYHYGAQVTTDSGKKYLIHSTPTDGTVVTDCNLSKRWSTVETITINNSKTVREVFQSASGRTLNKFINYVTSGSCIGTAYSVKSDLSKSSGLGGIAISNNYVVEGEDNLDEIMIGICSENSGVHLNFVIDQEYVIDSCLFYNGIAMSMVGHNRNCYVTILPDALNPELSEVHVCPKMIFNNKNSCSQLLATADTLLKSLLYGCILNPEKSNKIEFPTDIMAILREYKYKTIYELYELYGSDDGSMNRVWLSADKIVVLIKKDEKGITISPYVKLLFNYEVIGNSGSKAMDTFSAWMNENMELVTSIFPIFHDIRKLIFANILGKILQKHRSKFTGISLCELESKCIDYLKIDEALIANESKNLVKNIRYDFHIGKKFYWIKGGISLNNGYLENDVGSIKFIVNLNTELPFLSKFIKIDLTKHTAIKLGLGLKIAIDNRQPAKAVKLYEQVALFLDAPLESLLLKTKDHCLEHNDTIDKYVNIESENQIYVSFITLPQIEIFLIETGVLAINF</sequence>
<dbReference type="KEGG" id="vg:80518742"/>
<dbReference type="RefSeq" id="YP_010781978.1">
    <property type="nucleotide sequence ID" value="NC_075039.1"/>
</dbReference>
<evidence type="ECO:0000313" key="1">
    <source>
        <dbReference type="EMBL" id="QKU35319.1"/>
    </source>
</evidence>
<dbReference type="GeneID" id="80518742"/>
<proteinExistence type="predicted"/>
<reference evidence="1" key="1">
    <citation type="submission" date="2017-01" db="EMBL/GenBank/DDBJ databases">
        <authorList>
            <person name="Assis F.L."/>
            <person name="Abrahao J.S."/>
            <person name="Silva L."/>
            <person name="Khalil J.B."/>
            <person name="Rodrigues R."/>
            <person name="Silva L.S."/>
            <person name="Arantes T."/>
            <person name="Boratto P."/>
            <person name="Andrade M."/>
            <person name="Kroon E.G."/>
            <person name="Ribeiro B."/>
            <person name="Bergier I."/>
            <person name="Seligmann H."/>
            <person name="Ghigo E."/>
            <person name="Colson P."/>
            <person name="Levasseur A."/>
            <person name="Raoult D."/>
            <person name="Scola B.L."/>
        </authorList>
    </citation>
    <scope>NUCLEOTIDE SEQUENCE</scope>
    <source>
        <strain evidence="1">Soda lake</strain>
    </source>
</reference>
<accession>A0A6N1NL70</accession>
<dbReference type="EMBL" id="KY523104">
    <property type="protein sequence ID" value="QKU35319.1"/>
    <property type="molecule type" value="Genomic_DNA"/>
</dbReference>
<protein>
    <submittedName>
        <fullName evidence="1">Uncharacterized protein</fullName>
    </submittedName>
</protein>
<organism evidence="1">
    <name type="scientific">Tupanvirus soda lake</name>
    <dbReference type="NCBI Taxonomy" id="2126985"/>
    <lineage>
        <taxon>Viruses</taxon>
        <taxon>Varidnaviria</taxon>
        <taxon>Bamfordvirae</taxon>
        <taxon>Nucleocytoviricota</taxon>
        <taxon>Megaviricetes</taxon>
        <taxon>Imitervirales</taxon>
        <taxon>Mimiviridae</taxon>
        <taxon>Megamimivirinae</taxon>
        <taxon>Tupanvirus</taxon>
        <taxon>Tupanvirus salinum</taxon>
    </lineage>
</organism>
<reference evidence="1" key="2">
    <citation type="journal article" date="2018" name="Nat. Commun.">
        <title>Tailed giant Tupanvirus possesses the most complete translational apparatus of the known virosphere.</title>
        <authorList>
            <person name="Abrahao J."/>
            <person name="Silva L."/>
            <person name="Silva L.S."/>
            <person name="Khalil J.Y.B."/>
            <person name="Rodrigues R."/>
            <person name="Arantes T."/>
            <person name="Assis F."/>
            <person name="Boratto P."/>
            <person name="Andrade M."/>
            <person name="Kroon E.G."/>
            <person name="Ribeiro B."/>
            <person name="Bergier I."/>
            <person name="Seligmann H."/>
            <person name="Ghigo E."/>
            <person name="Colson P."/>
            <person name="Levasseur A."/>
            <person name="Kroemer G."/>
            <person name="Raoult D."/>
            <person name="La Scola B."/>
        </authorList>
    </citation>
    <scope>NUCLEOTIDE SEQUENCE [LARGE SCALE GENOMIC DNA]</scope>
    <source>
        <strain evidence="1">Soda lake</strain>
    </source>
</reference>
<name>A0A6N1NL70_9VIRU</name>